<sequence>MLDTDEKGVYVSGAKAHQTGCINS</sequence>
<dbReference type="GO" id="GO:0016853">
    <property type="term" value="F:isomerase activity"/>
    <property type="evidence" value="ECO:0007669"/>
    <property type="project" value="UniProtKB-KW"/>
</dbReference>
<dbReference type="EC" id="4.2.1.120" evidence="1"/>
<dbReference type="AlphaFoldDB" id="A0A081S2X8"/>
<reference evidence="1 2" key="1">
    <citation type="submission" date="2014-06" db="EMBL/GenBank/DDBJ databases">
        <authorList>
            <person name="Ngugi D.K."/>
            <person name="Blom J."/>
            <person name="Alam I."/>
            <person name="Rashid M."/>
            <person name="Ba Alawi W."/>
            <person name="Zhang G."/>
            <person name="Hikmawan T."/>
            <person name="Guan Y."/>
            <person name="Antunes A."/>
            <person name="Siam R."/>
            <person name="Eldorry H."/>
            <person name="Bajic V."/>
            <person name="Stingl U."/>
        </authorList>
    </citation>
    <scope>NUCLEOTIDE SEQUENCE [LARGE SCALE GENOMIC DNA]</scope>
    <source>
        <strain evidence="1">SCGC AAA799-E16</strain>
    </source>
</reference>
<comment type="caution">
    <text evidence="1">The sequence shown here is derived from an EMBL/GenBank/DDBJ whole genome shotgun (WGS) entry which is preliminary data.</text>
</comment>
<evidence type="ECO:0000313" key="2">
    <source>
        <dbReference type="Proteomes" id="UP000028027"/>
    </source>
</evidence>
<dbReference type="EMBL" id="JNVL01000158">
    <property type="protein sequence ID" value="KER05281.1"/>
    <property type="molecule type" value="Genomic_DNA"/>
</dbReference>
<keyword evidence="1" id="KW-0413">Isomerase</keyword>
<feature type="non-terminal residue" evidence="1">
    <location>
        <position position="24"/>
    </location>
</feature>
<gene>
    <name evidence="1" type="ORF">AAA799E16_02083</name>
</gene>
<dbReference type="Proteomes" id="UP000028027">
    <property type="component" value="Unassembled WGS sequence"/>
</dbReference>
<keyword evidence="2" id="KW-1185">Reference proteome</keyword>
<accession>A0A081S2X8</accession>
<dbReference type="GO" id="GO:0043721">
    <property type="term" value="F:4-hydroxybutanoyl-CoA dehydratase activity"/>
    <property type="evidence" value="ECO:0007669"/>
    <property type="project" value="UniProtKB-EC"/>
</dbReference>
<keyword evidence="1" id="KW-0456">Lyase</keyword>
<protein>
    <submittedName>
        <fullName evidence="1">Vinylacetyl-CoA-Delta-isomerase protein</fullName>
        <ecNumber evidence="1">4.2.1.120</ecNumber>
    </submittedName>
</protein>
<name>A0A081S2X8_9ARCH</name>
<organism evidence="1 2">
    <name type="scientific">Marine Group I thaumarchaeote SCGC AAA799-E16</name>
    <dbReference type="NCBI Taxonomy" id="1502292"/>
    <lineage>
        <taxon>Archaea</taxon>
        <taxon>Nitrososphaerota</taxon>
        <taxon>Marine Group I</taxon>
    </lineage>
</organism>
<evidence type="ECO:0000313" key="1">
    <source>
        <dbReference type="EMBL" id="KER05281.1"/>
    </source>
</evidence>
<proteinExistence type="predicted"/>